<evidence type="ECO:0000313" key="2">
    <source>
        <dbReference type="EMBL" id="GCD93209.1"/>
    </source>
</evidence>
<keyword evidence="3" id="KW-1185">Reference proteome</keyword>
<keyword evidence="1" id="KW-0732">Signal</keyword>
<gene>
    <name evidence="2" type="ORF">EHYA_00852</name>
</gene>
<feature type="chain" id="PRO_5019178868" description="Lipoprotein" evidence="1">
    <location>
        <begin position="42"/>
        <end position="178"/>
    </location>
</feature>
<proteinExistence type="predicted"/>
<dbReference type="Proteomes" id="UP000286931">
    <property type="component" value="Unassembled WGS sequence"/>
</dbReference>
<organism evidence="2 3">
    <name type="scientific">Embleya hyalina</name>
    <dbReference type="NCBI Taxonomy" id="516124"/>
    <lineage>
        <taxon>Bacteria</taxon>
        <taxon>Bacillati</taxon>
        <taxon>Actinomycetota</taxon>
        <taxon>Actinomycetes</taxon>
        <taxon>Kitasatosporales</taxon>
        <taxon>Streptomycetaceae</taxon>
        <taxon>Embleya</taxon>
    </lineage>
</organism>
<evidence type="ECO:0008006" key="4">
    <source>
        <dbReference type="Google" id="ProtNLM"/>
    </source>
</evidence>
<evidence type="ECO:0000256" key="1">
    <source>
        <dbReference type="SAM" id="SignalP"/>
    </source>
</evidence>
<comment type="caution">
    <text evidence="2">The sequence shown here is derived from an EMBL/GenBank/DDBJ whole genome shotgun (WGS) entry which is preliminary data.</text>
</comment>
<sequence length="178" mass="18288">MSSTTPVRPAWARWRRRTAAAVVSLLVVTGLVAVTAPTAHAVASTTCTGTSQLGYSPGLTLTPQTVTVSASDSVPTCTSTDPTITGVIMSPYSYPVANAACNSVQVDPGNVLVIHWNNAQTSTVTGLTYTTAVVAGVSVSTGTGTVAAAVVTWLYPLVNPLLRPYMQGEVASKYVSAN</sequence>
<dbReference type="AlphaFoldDB" id="A0A401YF51"/>
<feature type="signal peptide" evidence="1">
    <location>
        <begin position="1"/>
        <end position="41"/>
    </location>
</feature>
<dbReference type="EMBL" id="BIFH01000013">
    <property type="protein sequence ID" value="GCD93209.1"/>
    <property type="molecule type" value="Genomic_DNA"/>
</dbReference>
<dbReference type="OrthoDB" id="3690812at2"/>
<protein>
    <recommendedName>
        <fullName evidence="4">Lipoprotein</fullName>
    </recommendedName>
</protein>
<dbReference type="RefSeq" id="WP_126635464.1">
    <property type="nucleotide sequence ID" value="NZ_BIFH01000013.1"/>
</dbReference>
<accession>A0A401YF51</accession>
<reference evidence="2 3" key="1">
    <citation type="submission" date="2018-12" db="EMBL/GenBank/DDBJ databases">
        <title>Draft genome sequence of Embleya hyalina NBRC 13850T.</title>
        <authorList>
            <person name="Komaki H."/>
            <person name="Hosoyama A."/>
            <person name="Kimura A."/>
            <person name="Ichikawa N."/>
            <person name="Tamura T."/>
        </authorList>
    </citation>
    <scope>NUCLEOTIDE SEQUENCE [LARGE SCALE GENOMIC DNA]</scope>
    <source>
        <strain evidence="2 3">NBRC 13850</strain>
    </source>
</reference>
<name>A0A401YF51_9ACTN</name>
<evidence type="ECO:0000313" key="3">
    <source>
        <dbReference type="Proteomes" id="UP000286931"/>
    </source>
</evidence>